<dbReference type="InParanoid" id="K0INQ8"/>
<sequence length="184" mass="20995">MQALKEWAVVCRALEEGRQVVLLRKGGILEYRQGFEVKHDKFLLFPTFEHQSKDHLQPDYAAKLDEILKEQPAAGSNRITAYAQVVEVKEVSNRTALHSLAKYHVWNESYVNARMDYNPKKPMSVILLRVFKLDQPIMVDSRPEWAGCKSWIPLDMDASGRPVLDDLQFEKLASEVKGVLSIAA</sequence>
<dbReference type="STRING" id="1237085.Ngar_c28800"/>
<dbReference type="GeneID" id="13794899"/>
<evidence type="ECO:0000313" key="1">
    <source>
        <dbReference type="EMBL" id="AFU59799.1"/>
    </source>
</evidence>
<gene>
    <name evidence="1" type="ordered locus">Ngar_c28800</name>
</gene>
<dbReference type="Pfam" id="PF08819">
    <property type="entry name" value="DUF1802"/>
    <property type="match status" value="1"/>
</dbReference>
<dbReference type="EMBL" id="CP002408">
    <property type="protein sequence ID" value="AFU59799.1"/>
    <property type="molecule type" value="Genomic_DNA"/>
</dbReference>
<dbReference type="BioCyc" id="CNIT1237085:G1324-2880-MONOMER"/>
<dbReference type="InterPro" id="IPR008307">
    <property type="entry name" value="UCP018957"/>
</dbReference>
<name>K0INQ8_NITGG</name>
<evidence type="ECO:0008006" key="3">
    <source>
        <dbReference type="Google" id="ProtNLM"/>
    </source>
</evidence>
<dbReference type="OrthoDB" id="6842at2157"/>
<dbReference type="HOGENOM" id="CLU_085858_3_0_2"/>
<evidence type="ECO:0000313" key="2">
    <source>
        <dbReference type="Proteomes" id="UP000008037"/>
    </source>
</evidence>
<organism evidence="1 2">
    <name type="scientific">Nitrososphaera gargensis (strain Ga9.2)</name>
    <dbReference type="NCBI Taxonomy" id="1237085"/>
    <lineage>
        <taxon>Archaea</taxon>
        <taxon>Nitrososphaerota</taxon>
        <taxon>Nitrososphaeria</taxon>
        <taxon>Nitrososphaerales</taxon>
        <taxon>Nitrososphaeraceae</taxon>
        <taxon>Nitrososphaera</taxon>
    </lineage>
</organism>
<dbReference type="PIRSF" id="PIRSF018957">
    <property type="entry name" value="UCP018957"/>
    <property type="match status" value="1"/>
</dbReference>
<proteinExistence type="predicted"/>
<dbReference type="RefSeq" id="WP_015020333.1">
    <property type="nucleotide sequence ID" value="NC_018719.1"/>
</dbReference>
<dbReference type="KEGG" id="nga:Ngar_c28800"/>
<dbReference type="Proteomes" id="UP000008037">
    <property type="component" value="Chromosome"/>
</dbReference>
<dbReference type="AlphaFoldDB" id="K0INQ8"/>
<dbReference type="InterPro" id="IPR014923">
    <property type="entry name" value="DUF1802"/>
</dbReference>
<reference evidence="1 2" key="1">
    <citation type="journal article" date="2012" name="Environ. Microbiol.">
        <title>The genome of the ammonia-oxidizing Candidatus Nitrososphaera gargensis: insights into metabolic versatility and environmental adaptations.</title>
        <authorList>
            <person name="Spang A."/>
            <person name="Poehlein A."/>
            <person name="Offre P."/>
            <person name="Zumbragel S."/>
            <person name="Haider S."/>
            <person name="Rychlik N."/>
            <person name="Nowka B."/>
            <person name="Schmeisser C."/>
            <person name="Lebedeva E.V."/>
            <person name="Rattei T."/>
            <person name="Bohm C."/>
            <person name="Schmid M."/>
            <person name="Galushko A."/>
            <person name="Hatzenpichler R."/>
            <person name="Weinmaier T."/>
            <person name="Daniel R."/>
            <person name="Schleper C."/>
            <person name="Spieck E."/>
            <person name="Streit W."/>
            <person name="Wagner M."/>
        </authorList>
    </citation>
    <scope>NUCLEOTIDE SEQUENCE [LARGE SCALE GENOMIC DNA]</scope>
    <source>
        <strain evidence="2">Ga9.2</strain>
    </source>
</reference>
<keyword evidence="2" id="KW-1185">Reference proteome</keyword>
<protein>
    <recommendedName>
        <fullName evidence="3">DUF1802 family protein</fullName>
    </recommendedName>
</protein>
<accession>K0INQ8</accession>